<keyword evidence="2" id="KW-1185">Reference proteome</keyword>
<sequence>MYVGVSYVLYVRTYAMQSVDGVWCAVVSCTAHLKRIQCLSVSLSAWTVLPGPWALACPRLAQCGRISDWLVGGRDLECCRRLQLAACSMQCVCRWMAWPALAWHLPK</sequence>
<protein>
    <submittedName>
        <fullName evidence="1">Uncharacterized protein</fullName>
    </submittedName>
</protein>
<evidence type="ECO:0000313" key="2">
    <source>
        <dbReference type="Proteomes" id="UP000799753"/>
    </source>
</evidence>
<reference evidence="1" key="1">
    <citation type="journal article" date="2020" name="Stud. Mycol.">
        <title>101 Dothideomycetes genomes: a test case for predicting lifestyles and emergence of pathogens.</title>
        <authorList>
            <person name="Haridas S."/>
            <person name="Albert R."/>
            <person name="Binder M."/>
            <person name="Bloem J."/>
            <person name="Labutti K."/>
            <person name="Salamov A."/>
            <person name="Andreopoulos B."/>
            <person name="Baker S."/>
            <person name="Barry K."/>
            <person name="Bills G."/>
            <person name="Bluhm B."/>
            <person name="Cannon C."/>
            <person name="Castanera R."/>
            <person name="Culley D."/>
            <person name="Daum C."/>
            <person name="Ezra D."/>
            <person name="Gonzalez J."/>
            <person name="Henrissat B."/>
            <person name="Kuo A."/>
            <person name="Liang C."/>
            <person name="Lipzen A."/>
            <person name="Lutzoni F."/>
            <person name="Magnuson J."/>
            <person name="Mondo S."/>
            <person name="Nolan M."/>
            <person name="Ohm R."/>
            <person name="Pangilinan J."/>
            <person name="Park H.-J."/>
            <person name="Ramirez L."/>
            <person name="Alfaro M."/>
            <person name="Sun H."/>
            <person name="Tritt A."/>
            <person name="Yoshinaga Y."/>
            <person name="Zwiers L.-H."/>
            <person name="Turgeon B."/>
            <person name="Goodwin S."/>
            <person name="Spatafora J."/>
            <person name="Crous P."/>
            <person name="Grigoriev I."/>
        </authorList>
    </citation>
    <scope>NUCLEOTIDE SEQUENCE</scope>
    <source>
        <strain evidence="1">CBS 473.64</strain>
    </source>
</reference>
<organism evidence="1 2">
    <name type="scientific">Massarina eburnea CBS 473.64</name>
    <dbReference type="NCBI Taxonomy" id="1395130"/>
    <lineage>
        <taxon>Eukaryota</taxon>
        <taxon>Fungi</taxon>
        <taxon>Dikarya</taxon>
        <taxon>Ascomycota</taxon>
        <taxon>Pezizomycotina</taxon>
        <taxon>Dothideomycetes</taxon>
        <taxon>Pleosporomycetidae</taxon>
        <taxon>Pleosporales</taxon>
        <taxon>Massarineae</taxon>
        <taxon>Massarinaceae</taxon>
        <taxon>Massarina</taxon>
    </lineage>
</organism>
<dbReference type="Proteomes" id="UP000799753">
    <property type="component" value="Unassembled WGS sequence"/>
</dbReference>
<gene>
    <name evidence="1" type="ORF">P280DRAFT_227657</name>
</gene>
<name>A0A6A6S8P0_9PLEO</name>
<dbReference type="EMBL" id="MU006779">
    <property type="protein sequence ID" value="KAF2644226.1"/>
    <property type="molecule type" value="Genomic_DNA"/>
</dbReference>
<proteinExistence type="predicted"/>
<dbReference type="AlphaFoldDB" id="A0A6A6S8P0"/>
<evidence type="ECO:0000313" key="1">
    <source>
        <dbReference type="EMBL" id="KAF2644226.1"/>
    </source>
</evidence>
<accession>A0A6A6S8P0</accession>